<evidence type="ECO:0000256" key="2">
    <source>
        <dbReference type="ARBA" id="ARBA00022448"/>
    </source>
</evidence>
<dbReference type="Gene3D" id="3.30.70.20">
    <property type="match status" value="1"/>
</dbReference>
<evidence type="ECO:0000256" key="4">
    <source>
        <dbReference type="ARBA" id="ARBA00022982"/>
    </source>
</evidence>
<dbReference type="PANTHER" id="PTHR36923:SF3">
    <property type="entry name" value="FERREDOXIN"/>
    <property type="match status" value="1"/>
</dbReference>
<accession>A0ABP4EPG1</accession>
<evidence type="ECO:0000256" key="6">
    <source>
        <dbReference type="ARBA" id="ARBA00023014"/>
    </source>
</evidence>
<evidence type="ECO:0000256" key="3">
    <source>
        <dbReference type="ARBA" id="ARBA00022723"/>
    </source>
</evidence>
<keyword evidence="7" id="KW-0003">3Fe-4S</keyword>
<keyword evidence="2" id="KW-0813">Transport</keyword>
<dbReference type="Pfam" id="PF13459">
    <property type="entry name" value="Fer4_15"/>
    <property type="match status" value="1"/>
</dbReference>
<organism evidence="8 9">
    <name type="scientific">Nocardioides dubius</name>
    <dbReference type="NCBI Taxonomy" id="317019"/>
    <lineage>
        <taxon>Bacteria</taxon>
        <taxon>Bacillati</taxon>
        <taxon>Actinomycetota</taxon>
        <taxon>Actinomycetes</taxon>
        <taxon>Propionibacteriales</taxon>
        <taxon>Nocardioidaceae</taxon>
        <taxon>Nocardioides</taxon>
    </lineage>
</organism>
<sequence>MAQALKATVDLSVCNGHGRCYMTAPEIFDCDDDGYPVVLGEATTDQQIADLTRAVNNCPEQAVSTAPVG</sequence>
<name>A0ABP4EPG1_9ACTN</name>
<evidence type="ECO:0000256" key="5">
    <source>
        <dbReference type="ARBA" id="ARBA00023004"/>
    </source>
</evidence>
<dbReference type="RefSeq" id="WP_343996259.1">
    <property type="nucleotide sequence ID" value="NZ_BAAALG010000013.1"/>
</dbReference>
<reference evidence="9" key="1">
    <citation type="journal article" date="2019" name="Int. J. Syst. Evol. Microbiol.">
        <title>The Global Catalogue of Microorganisms (GCM) 10K type strain sequencing project: providing services to taxonomists for standard genome sequencing and annotation.</title>
        <authorList>
            <consortium name="The Broad Institute Genomics Platform"/>
            <consortium name="The Broad Institute Genome Sequencing Center for Infectious Disease"/>
            <person name="Wu L."/>
            <person name="Ma J."/>
        </authorList>
    </citation>
    <scope>NUCLEOTIDE SEQUENCE [LARGE SCALE GENOMIC DNA]</scope>
    <source>
        <strain evidence="9">JCM 13008</strain>
    </source>
</reference>
<dbReference type="PANTHER" id="PTHR36923">
    <property type="entry name" value="FERREDOXIN"/>
    <property type="match status" value="1"/>
</dbReference>
<keyword evidence="4" id="KW-0249">Electron transport</keyword>
<proteinExistence type="predicted"/>
<evidence type="ECO:0000256" key="1">
    <source>
        <dbReference type="ARBA" id="ARBA00001927"/>
    </source>
</evidence>
<keyword evidence="3" id="KW-0479">Metal-binding</keyword>
<keyword evidence="5" id="KW-0408">Iron</keyword>
<evidence type="ECO:0008006" key="10">
    <source>
        <dbReference type="Google" id="ProtNLM"/>
    </source>
</evidence>
<evidence type="ECO:0000256" key="7">
    <source>
        <dbReference type="ARBA" id="ARBA00023291"/>
    </source>
</evidence>
<protein>
    <recommendedName>
        <fullName evidence="10">Ferredoxin</fullName>
    </recommendedName>
</protein>
<evidence type="ECO:0000313" key="8">
    <source>
        <dbReference type="EMBL" id="GAA1111552.1"/>
    </source>
</evidence>
<dbReference type="EMBL" id="BAAALG010000013">
    <property type="protein sequence ID" value="GAA1111552.1"/>
    <property type="molecule type" value="Genomic_DNA"/>
</dbReference>
<keyword evidence="6" id="KW-0411">Iron-sulfur</keyword>
<evidence type="ECO:0000313" key="9">
    <source>
        <dbReference type="Proteomes" id="UP001501581"/>
    </source>
</evidence>
<dbReference type="Proteomes" id="UP001501581">
    <property type="component" value="Unassembled WGS sequence"/>
</dbReference>
<keyword evidence="9" id="KW-1185">Reference proteome</keyword>
<gene>
    <name evidence="8" type="ORF">GCM10009668_36010</name>
</gene>
<comment type="cofactor">
    <cofactor evidence="1">
        <name>[3Fe-4S] cluster</name>
        <dbReference type="ChEBI" id="CHEBI:21137"/>
    </cofactor>
</comment>
<dbReference type="InterPro" id="IPR051269">
    <property type="entry name" value="Fe-S_cluster_ET"/>
</dbReference>
<comment type="caution">
    <text evidence="8">The sequence shown here is derived from an EMBL/GenBank/DDBJ whole genome shotgun (WGS) entry which is preliminary data.</text>
</comment>
<dbReference type="SUPFAM" id="SSF54862">
    <property type="entry name" value="4Fe-4S ferredoxins"/>
    <property type="match status" value="1"/>
</dbReference>